<dbReference type="RefSeq" id="WP_160597148.1">
    <property type="nucleotide sequence ID" value="NZ_WTYS01000001.1"/>
</dbReference>
<evidence type="ECO:0000259" key="9">
    <source>
        <dbReference type="Pfam" id="PF02397"/>
    </source>
</evidence>
<evidence type="ECO:0000256" key="4">
    <source>
        <dbReference type="ARBA" id="ARBA00022692"/>
    </source>
</evidence>
<evidence type="ECO:0000256" key="2">
    <source>
        <dbReference type="ARBA" id="ARBA00006464"/>
    </source>
</evidence>
<feature type="transmembrane region" description="Helical" evidence="8">
    <location>
        <begin position="276"/>
        <end position="297"/>
    </location>
</feature>
<evidence type="ECO:0000256" key="3">
    <source>
        <dbReference type="ARBA" id="ARBA00022679"/>
    </source>
</evidence>
<dbReference type="NCBIfam" id="TIGR03025">
    <property type="entry name" value="EPS_sugtrans"/>
    <property type="match status" value="1"/>
</dbReference>
<name>A0A6I4SL54_9SPHN</name>
<sequence>MNAPAKFDDAGSQIASATVPSLERKRVRAYLALTIADVAAIVLAFIIAGMAYRGAAMDRQALLEAWLFLPLYLTIALYNRAYSIRGLTDGAFAAKKVLISVIVAAALLNFLAFYARFNASFSRGTFTIGLTLSALILTSIRLSSARILRRRWGPIAQNLAIIHAGGPSLQIGHARNIDAKKFGLGAYPNDPEMLNRLAQCLRHQEKVLVSCPFDQREDWSEMLRASGKHGEIISDTESETAILGITQYPEQSRAGLVVSTGPLGLRARVFKRMFDITVAAIGLVVTSPILLMAAIMIRLEDRGPVLFIQNRVGRGNHQFSMLKLRTMRDVAQDKSGAVSTSRTDRRITKIGKFLRRTSIDELPQLINVLRGEMSIVGPRPHALGSQAGEKLFWEVERRYWHRHTLKPGLTGLAQVRGQRGTTELESDLSDRLKSDLEYIASWSLWRDFMIVVKTLTVLRSDRAY</sequence>
<accession>A0A6I4SL54</accession>
<dbReference type="InterPro" id="IPR017475">
    <property type="entry name" value="EPS_sugar_tfrase"/>
</dbReference>
<dbReference type="PANTHER" id="PTHR30576:SF0">
    <property type="entry name" value="UNDECAPRENYL-PHOSPHATE N-ACETYLGALACTOSAMINYL 1-PHOSPHATE TRANSFERASE-RELATED"/>
    <property type="match status" value="1"/>
</dbReference>
<evidence type="ECO:0000256" key="6">
    <source>
        <dbReference type="ARBA" id="ARBA00023136"/>
    </source>
</evidence>
<dbReference type="GO" id="GO:0016020">
    <property type="term" value="C:membrane"/>
    <property type="evidence" value="ECO:0007669"/>
    <property type="project" value="UniProtKB-SubCell"/>
</dbReference>
<dbReference type="PANTHER" id="PTHR30576">
    <property type="entry name" value="COLANIC BIOSYNTHESIS UDP-GLUCOSE LIPID CARRIER TRANSFERASE"/>
    <property type="match status" value="1"/>
</dbReference>
<gene>
    <name evidence="10" type="ORF">GRI36_03140</name>
</gene>
<protein>
    <submittedName>
        <fullName evidence="10">Exopolysaccharide biosynthesis polyprenyl glycosylphosphotransferase</fullName>
    </submittedName>
</protein>
<dbReference type="AlphaFoldDB" id="A0A6I4SL54"/>
<evidence type="ECO:0000256" key="8">
    <source>
        <dbReference type="SAM" id="Phobius"/>
    </source>
</evidence>
<dbReference type="Pfam" id="PF02397">
    <property type="entry name" value="Bac_transf"/>
    <property type="match status" value="1"/>
</dbReference>
<dbReference type="InterPro" id="IPR003362">
    <property type="entry name" value="Bact_transf"/>
</dbReference>
<proteinExistence type="inferred from homology"/>
<evidence type="ECO:0000313" key="11">
    <source>
        <dbReference type="Proteomes" id="UP000468943"/>
    </source>
</evidence>
<keyword evidence="3 10" id="KW-0808">Transferase</keyword>
<keyword evidence="4 8" id="KW-0812">Transmembrane</keyword>
<feature type="transmembrane region" description="Helical" evidence="8">
    <location>
        <begin position="121"/>
        <end position="142"/>
    </location>
</feature>
<dbReference type="Proteomes" id="UP000468943">
    <property type="component" value="Unassembled WGS sequence"/>
</dbReference>
<keyword evidence="11" id="KW-1185">Reference proteome</keyword>
<dbReference type="GO" id="GO:0016780">
    <property type="term" value="F:phosphotransferase activity, for other substituted phosphate groups"/>
    <property type="evidence" value="ECO:0007669"/>
    <property type="project" value="TreeGrafter"/>
</dbReference>
<organism evidence="10 11">
    <name type="scientific">Pontixanthobacter gangjinensis</name>
    <dbReference type="NCBI Taxonomy" id="1028742"/>
    <lineage>
        <taxon>Bacteria</taxon>
        <taxon>Pseudomonadati</taxon>
        <taxon>Pseudomonadota</taxon>
        <taxon>Alphaproteobacteria</taxon>
        <taxon>Sphingomonadales</taxon>
        <taxon>Erythrobacteraceae</taxon>
        <taxon>Pontixanthobacter</taxon>
    </lineage>
</organism>
<evidence type="ECO:0000256" key="7">
    <source>
        <dbReference type="ARBA" id="ARBA00023169"/>
    </source>
</evidence>
<dbReference type="OrthoDB" id="9808602at2"/>
<feature type="transmembrane region" description="Helical" evidence="8">
    <location>
        <begin position="98"/>
        <end position="115"/>
    </location>
</feature>
<keyword evidence="6 8" id="KW-0472">Membrane</keyword>
<dbReference type="GO" id="GO:0000271">
    <property type="term" value="P:polysaccharide biosynthetic process"/>
    <property type="evidence" value="ECO:0007669"/>
    <property type="project" value="UniProtKB-KW"/>
</dbReference>
<reference evidence="10 11" key="1">
    <citation type="submission" date="2019-12" db="EMBL/GenBank/DDBJ databases">
        <title>Genomic-based taxomic classification of the family Erythrobacteraceae.</title>
        <authorList>
            <person name="Xu L."/>
        </authorList>
    </citation>
    <scope>NUCLEOTIDE SEQUENCE [LARGE SCALE GENOMIC DNA]</scope>
    <source>
        <strain evidence="10 11">JCM 17802</strain>
    </source>
</reference>
<comment type="subcellular location">
    <subcellularLocation>
        <location evidence="1">Membrane</location>
        <topology evidence="1">Multi-pass membrane protein</topology>
    </subcellularLocation>
</comment>
<comment type="caution">
    <text evidence="10">The sequence shown here is derived from an EMBL/GenBank/DDBJ whole genome shotgun (WGS) entry which is preliminary data.</text>
</comment>
<dbReference type="EMBL" id="WTYS01000001">
    <property type="protein sequence ID" value="MXO55870.1"/>
    <property type="molecule type" value="Genomic_DNA"/>
</dbReference>
<comment type="similarity">
    <text evidence="2">Belongs to the bacterial sugar transferase family.</text>
</comment>
<evidence type="ECO:0000256" key="5">
    <source>
        <dbReference type="ARBA" id="ARBA00022989"/>
    </source>
</evidence>
<feature type="transmembrane region" description="Helical" evidence="8">
    <location>
        <begin position="61"/>
        <end position="78"/>
    </location>
</feature>
<evidence type="ECO:0000256" key="1">
    <source>
        <dbReference type="ARBA" id="ARBA00004141"/>
    </source>
</evidence>
<keyword evidence="7" id="KW-0270">Exopolysaccharide synthesis</keyword>
<feature type="domain" description="Bacterial sugar transferase" evidence="9">
    <location>
        <begin position="271"/>
        <end position="457"/>
    </location>
</feature>
<feature type="transmembrane region" description="Helical" evidence="8">
    <location>
        <begin position="30"/>
        <end position="55"/>
    </location>
</feature>
<evidence type="ECO:0000313" key="10">
    <source>
        <dbReference type="EMBL" id="MXO55870.1"/>
    </source>
</evidence>
<keyword evidence="5 8" id="KW-1133">Transmembrane helix</keyword>